<dbReference type="AlphaFoldDB" id="A0A220UPT2"/>
<dbReference type="EMBL" id="CP022358">
    <property type="protein sequence ID" value="ASK70224.1"/>
    <property type="molecule type" value="Genomic_DNA"/>
</dbReference>
<dbReference type="InterPro" id="IPR016181">
    <property type="entry name" value="Acyl_CoA_acyltransferase"/>
</dbReference>
<accession>A0A220UPT2</accession>
<evidence type="ECO:0000313" key="2">
    <source>
        <dbReference type="EMBL" id="ASK70224.1"/>
    </source>
</evidence>
<evidence type="ECO:0000313" key="3">
    <source>
        <dbReference type="Proteomes" id="UP000198367"/>
    </source>
</evidence>
<dbReference type="KEGG" id="sbj:CF168_15980"/>
<dbReference type="GO" id="GO:0016747">
    <property type="term" value="F:acyltransferase activity, transferring groups other than amino-acyl groups"/>
    <property type="evidence" value="ECO:0007669"/>
    <property type="project" value="InterPro"/>
</dbReference>
<dbReference type="SUPFAM" id="SSF55729">
    <property type="entry name" value="Acyl-CoA N-acyltransferases (Nat)"/>
    <property type="match status" value="1"/>
</dbReference>
<dbReference type="PANTHER" id="PTHR43792:SF1">
    <property type="entry name" value="N-ACETYLTRANSFERASE DOMAIN-CONTAINING PROTEIN"/>
    <property type="match status" value="1"/>
</dbReference>
<dbReference type="RefSeq" id="WP_089068312.1">
    <property type="nucleotide sequence ID" value="NZ_CP022358.1"/>
</dbReference>
<name>A0A220UPT2_9GAMM</name>
<feature type="domain" description="N-acetyltransferase" evidence="1">
    <location>
        <begin position="24"/>
        <end position="192"/>
    </location>
</feature>
<evidence type="ECO:0000259" key="1">
    <source>
        <dbReference type="PROSITE" id="PS51186"/>
    </source>
</evidence>
<gene>
    <name evidence="2" type="ORF">CF168_15980</name>
</gene>
<dbReference type="PANTHER" id="PTHR43792">
    <property type="entry name" value="GNAT FAMILY, PUTATIVE (AFU_ORTHOLOGUE AFUA_3G00765)-RELATED-RELATED"/>
    <property type="match status" value="1"/>
</dbReference>
<keyword evidence="2" id="KW-0808">Transferase</keyword>
<dbReference type="Proteomes" id="UP000198367">
    <property type="component" value="Chromosome"/>
</dbReference>
<keyword evidence="3" id="KW-1185">Reference proteome</keyword>
<reference evidence="2 3" key="1">
    <citation type="submission" date="2017-07" db="EMBL/GenBank/DDBJ databases">
        <title>Phenotypical and genomic characterization of a clinical isolate of Shewanella bicestrii sp. nov. producing an extended-spectrum beta-lactamase and a new oxacillinase variant.</title>
        <authorList>
            <person name="Jousset A.B."/>
            <person name="Bonnin R.A."/>
            <person name="Girlich D."/>
            <person name="Dabos L."/>
            <person name="Potron A."/>
            <person name="Dortet L."/>
            <person name="Glaser P."/>
            <person name="Naas T."/>
        </authorList>
    </citation>
    <scope>NUCLEOTIDE SEQUENCE [LARGE SCALE GENOMIC DNA]</scope>
    <source>
        <strain evidence="2 3">JAB-1</strain>
    </source>
</reference>
<proteinExistence type="predicted"/>
<dbReference type="PROSITE" id="PS51186">
    <property type="entry name" value="GNAT"/>
    <property type="match status" value="1"/>
</dbReference>
<dbReference type="InterPro" id="IPR000182">
    <property type="entry name" value="GNAT_dom"/>
</dbReference>
<dbReference type="Pfam" id="PF13302">
    <property type="entry name" value="Acetyltransf_3"/>
    <property type="match status" value="1"/>
</dbReference>
<dbReference type="InterPro" id="IPR051531">
    <property type="entry name" value="N-acetyltransferase"/>
</dbReference>
<protein>
    <submittedName>
        <fullName evidence="2">GNAT family N-acetyltransferase</fullName>
    </submittedName>
</protein>
<organism evidence="2 3">
    <name type="scientific">Shewanella bicestrii</name>
    <dbReference type="NCBI Taxonomy" id="2018305"/>
    <lineage>
        <taxon>Bacteria</taxon>
        <taxon>Pseudomonadati</taxon>
        <taxon>Pseudomonadota</taxon>
        <taxon>Gammaproteobacteria</taxon>
        <taxon>Alteromonadales</taxon>
        <taxon>Shewanellaceae</taxon>
        <taxon>Shewanella</taxon>
    </lineage>
</organism>
<sequence>MASTLAIGNALHHMVNHGLTTQRFTLRPFQRADLEAFTAYRANPKIAKYQSWTDYSYSDAVSLFENMDYAQFGAADTWFQLAIVSEASLATPATLVGDLALHFIDEQQMEIGFTIAPEYQGQQVAFEAVSALLGYLFVELNKHRVIAITDVDNLACCRLLEKLGFRREAHYVKNIFFKGVWGDEYLYAMLREDYIAR</sequence>
<dbReference type="Gene3D" id="3.40.630.30">
    <property type="match status" value="1"/>
</dbReference>